<protein>
    <submittedName>
        <fullName evidence="7">Putative poly(A) polymerase</fullName>
    </submittedName>
</protein>
<name>A0A7J7CP77_TRIWF</name>
<sequence>MARLVRTKSSTDWLSRLKSLTKIQGQRFCHTQPEGELQAPSNSEMDSESVANKAMADAGHIVDTSKWQTFKASRFGITHSRIPLHPLFVLRILLKEGFDSYLVGGCVRDLLLKKTPKDFDIITTAGLKKVKRLFNRAMIVGQRFPICIVPYKGSAVEVSSFETVALHAEGKEKFVLPQIPSGCNNKDILCWRNSMQRDFTINGLFFDPFADKIYDYVDGLADLNSLQLRTLVPAKLSFEEDCARILRGIRIAARLGLSLSKDTATAIRNLSSSVGMLAKSRIMLELNYMLSYGAAEPSICLLRRFKLLEIFLPFHAACLNQQTSEKYTASSLMLMKLFFNLDKLVTCDRPCDCRLWVGLLAFHLALVINPQNSFVIWVFASVLYHGKWKDGIKFAREHGVQPVKFVPEISGYSEIQSDEELAIRVSEVASLVQGSVDALTDSDRLLELMTRYPNFQGPGLVFVPKKIALAVSQIFDVLVEDVESYENGRESYAIDYHFLGKGNQSEMRSVLGRIVLETMSQGLLGRVKEVVEGEKNHLMSKAIEENSNSKLSDIVKNEVGSGKCYRQRHLPLNFVPNQETAKKQKFAGKCSPLPPEIASERQEMMLKEEEILLTRCLHDKATGKHNQDDKVEEKKLEKNDCDLLLEKMISEKTKKHKRVIVKERKSDPMLLSCLFR</sequence>
<evidence type="ECO:0000256" key="1">
    <source>
        <dbReference type="ARBA" id="ARBA00007265"/>
    </source>
</evidence>
<comment type="similarity">
    <text evidence="1 4">Belongs to the tRNA nucleotidyltransferase/poly(A) polymerase family.</text>
</comment>
<dbReference type="GO" id="GO:0001680">
    <property type="term" value="P:tRNA 3'-terminal CCA addition"/>
    <property type="evidence" value="ECO:0007669"/>
    <property type="project" value="UniProtKB-ARBA"/>
</dbReference>
<keyword evidence="3" id="KW-0547">Nucleotide-binding</keyword>
<evidence type="ECO:0000259" key="5">
    <source>
        <dbReference type="Pfam" id="PF01743"/>
    </source>
</evidence>
<comment type="caution">
    <text evidence="7">The sequence shown here is derived from an EMBL/GenBank/DDBJ whole genome shotgun (WGS) entry which is preliminary data.</text>
</comment>
<dbReference type="Gene3D" id="1.10.3090.10">
    <property type="entry name" value="cca-adding enzyme, domain 2"/>
    <property type="match status" value="1"/>
</dbReference>
<dbReference type="CDD" id="cd05398">
    <property type="entry name" value="NT_ClassII-CCAase"/>
    <property type="match status" value="1"/>
</dbReference>
<feature type="domain" description="Poly A polymerase head" evidence="5">
    <location>
        <begin position="101"/>
        <end position="228"/>
    </location>
</feature>
<accession>A0A7J7CP77</accession>
<evidence type="ECO:0000313" key="8">
    <source>
        <dbReference type="Proteomes" id="UP000593562"/>
    </source>
</evidence>
<dbReference type="SUPFAM" id="SSF81301">
    <property type="entry name" value="Nucleotidyltransferase"/>
    <property type="match status" value="1"/>
</dbReference>
<evidence type="ECO:0000256" key="3">
    <source>
        <dbReference type="ARBA" id="ARBA00022741"/>
    </source>
</evidence>
<keyword evidence="4" id="KW-0694">RNA-binding</keyword>
<dbReference type="InParanoid" id="A0A7J7CP77"/>
<reference evidence="7 8" key="1">
    <citation type="journal article" date="2020" name="Nat. Commun.">
        <title>Genome of Tripterygium wilfordii and identification of cytochrome P450 involved in triptolide biosynthesis.</title>
        <authorList>
            <person name="Tu L."/>
            <person name="Su P."/>
            <person name="Zhang Z."/>
            <person name="Gao L."/>
            <person name="Wang J."/>
            <person name="Hu T."/>
            <person name="Zhou J."/>
            <person name="Zhang Y."/>
            <person name="Zhao Y."/>
            <person name="Liu Y."/>
            <person name="Song Y."/>
            <person name="Tong Y."/>
            <person name="Lu Y."/>
            <person name="Yang J."/>
            <person name="Xu C."/>
            <person name="Jia M."/>
            <person name="Peters R.J."/>
            <person name="Huang L."/>
            <person name="Gao W."/>
        </authorList>
    </citation>
    <scope>NUCLEOTIDE SEQUENCE [LARGE SCALE GENOMIC DNA]</scope>
    <source>
        <strain evidence="8">cv. XIE 37</strain>
        <tissue evidence="7">Leaf</tissue>
    </source>
</reference>
<dbReference type="PANTHER" id="PTHR43051">
    <property type="entry name" value="POLYNUCLEOTIDE ADENYLYLTRANSFERASE FAMILY PROTEIN"/>
    <property type="match status" value="1"/>
</dbReference>
<evidence type="ECO:0000256" key="2">
    <source>
        <dbReference type="ARBA" id="ARBA00022679"/>
    </source>
</evidence>
<dbReference type="AlphaFoldDB" id="A0A7J7CP77"/>
<dbReference type="PANTHER" id="PTHR43051:SF1">
    <property type="entry name" value="POLYNUCLEOTIDE ADENYLYLTRANSFERASE FAMILY PROTEIN"/>
    <property type="match status" value="1"/>
</dbReference>
<dbReference type="EMBL" id="JAAARO010000014">
    <property type="protein sequence ID" value="KAF5735892.1"/>
    <property type="molecule type" value="Genomic_DNA"/>
</dbReference>
<dbReference type="FunCoup" id="A0A7J7CP77">
    <property type="interactions" value="933"/>
</dbReference>
<dbReference type="Pfam" id="PF01743">
    <property type="entry name" value="PolyA_pol"/>
    <property type="match status" value="1"/>
</dbReference>
<dbReference type="SUPFAM" id="SSF81891">
    <property type="entry name" value="Poly A polymerase C-terminal region-like"/>
    <property type="match status" value="1"/>
</dbReference>
<keyword evidence="8" id="KW-1185">Reference proteome</keyword>
<dbReference type="InterPro" id="IPR002646">
    <property type="entry name" value="PolA_pol_head_dom"/>
</dbReference>
<proteinExistence type="inferred from homology"/>
<dbReference type="InterPro" id="IPR052191">
    <property type="entry name" value="tRNA_ntf/polyA_polymerase_I"/>
</dbReference>
<dbReference type="Pfam" id="PF12627">
    <property type="entry name" value="PolyA_pol_RNAbd"/>
    <property type="match status" value="1"/>
</dbReference>
<feature type="domain" description="tRNA nucleotidyltransferase/poly(A) polymerase RNA and SrmB- binding" evidence="6">
    <location>
        <begin position="256"/>
        <end position="317"/>
    </location>
</feature>
<evidence type="ECO:0000313" key="7">
    <source>
        <dbReference type="EMBL" id="KAF5735892.1"/>
    </source>
</evidence>
<dbReference type="Gene3D" id="3.30.460.10">
    <property type="entry name" value="Beta Polymerase, domain 2"/>
    <property type="match status" value="1"/>
</dbReference>
<dbReference type="OrthoDB" id="445712at2759"/>
<dbReference type="InterPro" id="IPR043519">
    <property type="entry name" value="NT_sf"/>
</dbReference>
<organism evidence="7 8">
    <name type="scientific">Tripterygium wilfordii</name>
    <name type="common">Thunder God vine</name>
    <dbReference type="NCBI Taxonomy" id="458696"/>
    <lineage>
        <taxon>Eukaryota</taxon>
        <taxon>Viridiplantae</taxon>
        <taxon>Streptophyta</taxon>
        <taxon>Embryophyta</taxon>
        <taxon>Tracheophyta</taxon>
        <taxon>Spermatophyta</taxon>
        <taxon>Magnoliopsida</taxon>
        <taxon>eudicotyledons</taxon>
        <taxon>Gunneridae</taxon>
        <taxon>Pentapetalae</taxon>
        <taxon>rosids</taxon>
        <taxon>fabids</taxon>
        <taxon>Celastrales</taxon>
        <taxon>Celastraceae</taxon>
        <taxon>Tripterygium</taxon>
    </lineage>
</organism>
<gene>
    <name evidence="7" type="ORF">HS088_TW14G00021</name>
</gene>
<dbReference type="GO" id="GO:0003723">
    <property type="term" value="F:RNA binding"/>
    <property type="evidence" value="ECO:0007669"/>
    <property type="project" value="UniProtKB-KW"/>
</dbReference>
<dbReference type="GO" id="GO:0016779">
    <property type="term" value="F:nucleotidyltransferase activity"/>
    <property type="evidence" value="ECO:0007669"/>
    <property type="project" value="InterPro"/>
</dbReference>
<dbReference type="InterPro" id="IPR032828">
    <property type="entry name" value="PolyA_RNA-bd"/>
</dbReference>
<evidence type="ECO:0000256" key="4">
    <source>
        <dbReference type="RuleBase" id="RU003953"/>
    </source>
</evidence>
<dbReference type="GO" id="GO:0000166">
    <property type="term" value="F:nucleotide binding"/>
    <property type="evidence" value="ECO:0007669"/>
    <property type="project" value="UniProtKB-KW"/>
</dbReference>
<keyword evidence="2 4" id="KW-0808">Transferase</keyword>
<dbReference type="Proteomes" id="UP000593562">
    <property type="component" value="Unassembled WGS sequence"/>
</dbReference>
<evidence type="ECO:0000259" key="6">
    <source>
        <dbReference type="Pfam" id="PF12627"/>
    </source>
</evidence>